<keyword evidence="1" id="KW-0812">Transmembrane</keyword>
<proteinExistence type="predicted"/>
<comment type="caution">
    <text evidence="2">The sequence shown here is derived from an EMBL/GenBank/DDBJ whole genome shotgun (WGS) entry which is preliminary data.</text>
</comment>
<evidence type="ECO:0000256" key="1">
    <source>
        <dbReference type="SAM" id="Phobius"/>
    </source>
</evidence>
<accession>A0ABT0EVI5</accession>
<organism evidence="2 3">
    <name type="scientific">Pseudomonas violetae</name>
    <dbReference type="NCBI Taxonomy" id="2915813"/>
    <lineage>
        <taxon>Bacteria</taxon>
        <taxon>Pseudomonadati</taxon>
        <taxon>Pseudomonadota</taxon>
        <taxon>Gammaproteobacteria</taxon>
        <taxon>Pseudomonadales</taxon>
        <taxon>Pseudomonadaceae</taxon>
        <taxon>Pseudomonas</taxon>
    </lineage>
</organism>
<evidence type="ECO:0000313" key="2">
    <source>
        <dbReference type="EMBL" id="MCK1789752.1"/>
    </source>
</evidence>
<keyword evidence="3" id="KW-1185">Reference proteome</keyword>
<protein>
    <submittedName>
        <fullName evidence="2">Uncharacterized protein</fullName>
    </submittedName>
</protein>
<reference evidence="2 3" key="1">
    <citation type="submission" date="2022-02" db="EMBL/GenBank/DDBJ databases">
        <title>Comparative genomics of the first Antarctic Pseudomonas spp. capable of biotransforming 2,4,6-Trinitrotoluene.</title>
        <authorList>
            <person name="Cabrera M.A."/>
            <person name="Marquez S.L."/>
            <person name="Perez-Donoso J.M."/>
        </authorList>
    </citation>
    <scope>NUCLEOTIDE SEQUENCE [LARGE SCALE GENOMIC DNA]</scope>
    <source>
        <strain evidence="2 3">TNT19</strain>
    </source>
</reference>
<feature type="transmembrane region" description="Helical" evidence="1">
    <location>
        <begin position="99"/>
        <end position="118"/>
    </location>
</feature>
<feature type="transmembrane region" description="Helical" evidence="1">
    <location>
        <begin position="6"/>
        <end position="26"/>
    </location>
</feature>
<gene>
    <name evidence="2" type="ORF">L9059_06040</name>
</gene>
<dbReference type="RefSeq" id="WP_247289240.1">
    <property type="nucleotide sequence ID" value="NZ_JAKNRW010000003.1"/>
</dbReference>
<name>A0ABT0EVI5_9PSED</name>
<dbReference type="Proteomes" id="UP001299876">
    <property type="component" value="Unassembled WGS sequence"/>
</dbReference>
<keyword evidence="1" id="KW-0472">Membrane</keyword>
<evidence type="ECO:0000313" key="3">
    <source>
        <dbReference type="Proteomes" id="UP001299876"/>
    </source>
</evidence>
<keyword evidence="1" id="KW-1133">Transmembrane helix</keyword>
<dbReference type="EMBL" id="JAKNRW010000003">
    <property type="protein sequence ID" value="MCK1789752.1"/>
    <property type="molecule type" value="Genomic_DNA"/>
</dbReference>
<sequence>MSSLTLVIAAIFIMVVQISSVIWLIVSAHRLTELAESHLKKSTFVENNLKALGSFGVFGKIPRNGSIVLMFLAPDFFERRGMIDAHELSMMPTGLRTKLMMPWIVSTIFSFAFFSFPYW</sequence>